<keyword evidence="5" id="KW-1185">Reference proteome</keyword>
<proteinExistence type="predicted"/>
<dbReference type="GO" id="GO:0016020">
    <property type="term" value="C:membrane"/>
    <property type="evidence" value="ECO:0007669"/>
    <property type="project" value="TreeGrafter"/>
</dbReference>
<gene>
    <name evidence="4" type="ORF">BCR42DRAFT_380417</name>
</gene>
<dbReference type="Proteomes" id="UP000193560">
    <property type="component" value="Unassembled WGS sequence"/>
</dbReference>
<dbReference type="OrthoDB" id="1700726at2759"/>
<feature type="domain" description="AMP-dependent synthetase/ligase" evidence="3">
    <location>
        <begin position="74"/>
        <end position="486"/>
    </location>
</feature>
<evidence type="ECO:0000256" key="1">
    <source>
        <dbReference type="ARBA" id="ARBA00022741"/>
    </source>
</evidence>
<reference evidence="4 5" key="1">
    <citation type="submission" date="2016-07" db="EMBL/GenBank/DDBJ databases">
        <title>Pervasive Adenine N6-methylation of Active Genes in Fungi.</title>
        <authorList>
            <consortium name="DOE Joint Genome Institute"/>
            <person name="Mondo S.J."/>
            <person name="Dannebaum R.O."/>
            <person name="Kuo R.C."/>
            <person name="Labutti K."/>
            <person name="Haridas S."/>
            <person name="Kuo A."/>
            <person name="Salamov A."/>
            <person name="Ahrendt S.R."/>
            <person name="Lipzen A."/>
            <person name="Sullivan W."/>
            <person name="Andreopoulos W.B."/>
            <person name="Clum A."/>
            <person name="Lindquist E."/>
            <person name="Daum C."/>
            <person name="Ramamoorthy G.K."/>
            <person name="Gryganskyi A."/>
            <person name="Culley D."/>
            <person name="Magnuson J.K."/>
            <person name="James T.Y."/>
            <person name="O'Malley M.A."/>
            <person name="Stajich J.E."/>
            <person name="Spatafora J.W."/>
            <person name="Visel A."/>
            <person name="Grigoriev I.V."/>
        </authorList>
    </citation>
    <scope>NUCLEOTIDE SEQUENCE [LARGE SCALE GENOMIC DNA]</scope>
    <source>
        <strain evidence="4 5">NRRL 1336</strain>
    </source>
</reference>
<keyword evidence="1" id="KW-0547">Nucleotide-binding</keyword>
<name>A0A1X2I736_9FUNG</name>
<dbReference type="EMBL" id="MCGE01000023">
    <property type="protein sequence ID" value="ORZ10771.1"/>
    <property type="molecule type" value="Genomic_DNA"/>
</dbReference>
<comment type="caution">
    <text evidence="4">The sequence shown here is derived from an EMBL/GenBank/DDBJ whole genome shotgun (WGS) entry which is preliminary data.</text>
</comment>
<organism evidence="4 5">
    <name type="scientific">Absidia repens</name>
    <dbReference type="NCBI Taxonomy" id="90262"/>
    <lineage>
        <taxon>Eukaryota</taxon>
        <taxon>Fungi</taxon>
        <taxon>Fungi incertae sedis</taxon>
        <taxon>Mucoromycota</taxon>
        <taxon>Mucoromycotina</taxon>
        <taxon>Mucoromycetes</taxon>
        <taxon>Mucorales</taxon>
        <taxon>Cunninghamellaceae</taxon>
        <taxon>Absidia</taxon>
    </lineage>
</organism>
<dbReference type="PRINTS" id="PR00154">
    <property type="entry name" value="AMPBINDING"/>
</dbReference>
<dbReference type="AlphaFoldDB" id="A0A1X2I736"/>
<evidence type="ECO:0000259" key="3">
    <source>
        <dbReference type="Pfam" id="PF00501"/>
    </source>
</evidence>
<dbReference type="InterPro" id="IPR020459">
    <property type="entry name" value="AMP-binding"/>
</dbReference>
<protein>
    <recommendedName>
        <fullName evidence="3">AMP-dependent synthetase/ligase domain-containing protein</fullName>
    </recommendedName>
</protein>
<dbReference type="Gene3D" id="3.40.50.12780">
    <property type="entry name" value="N-terminal domain of ligase-like"/>
    <property type="match status" value="1"/>
</dbReference>
<evidence type="ECO:0000256" key="2">
    <source>
        <dbReference type="ARBA" id="ARBA00022840"/>
    </source>
</evidence>
<dbReference type="PANTHER" id="PTHR43272:SF33">
    <property type="entry name" value="AMP-BINDING DOMAIN-CONTAINING PROTEIN-RELATED"/>
    <property type="match status" value="1"/>
</dbReference>
<dbReference type="GO" id="GO:0005783">
    <property type="term" value="C:endoplasmic reticulum"/>
    <property type="evidence" value="ECO:0007669"/>
    <property type="project" value="TreeGrafter"/>
</dbReference>
<evidence type="ECO:0000313" key="5">
    <source>
        <dbReference type="Proteomes" id="UP000193560"/>
    </source>
</evidence>
<dbReference type="InterPro" id="IPR020845">
    <property type="entry name" value="AMP-binding_CS"/>
</dbReference>
<dbReference type="PROSITE" id="PS00455">
    <property type="entry name" value="AMP_BINDING"/>
    <property type="match status" value="1"/>
</dbReference>
<dbReference type="GO" id="GO:0004467">
    <property type="term" value="F:long-chain fatty acid-CoA ligase activity"/>
    <property type="evidence" value="ECO:0007669"/>
    <property type="project" value="TreeGrafter"/>
</dbReference>
<dbReference type="PANTHER" id="PTHR43272">
    <property type="entry name" value="LONG-CHAIN-FATTY-ACID--COA LIGASE"/>
    <property type="match status" value="1"/>
</dbReference>
<dbReference type="InterPro" id="IPR000873">
    <property type="entry name" value="AMP-dep_synth/lig_dom"/>
</dbReference>
<accession>A0A1X2I736</accession>
<dbReference type="InterPro" id="IPR042099">
    <property type="entry name" value="ANL_N_sf"/>
</dbReference>
<sequence length="677" mass="75529">MPKVHHNIEIPNTRREGQTGIYRNSKLKGDLLVTYKKNVHTLYDVWQDAYPRVRHLNCMGYRPIINPLTDERSSEYNWETYEQVAGRADCFGAGLRQLVEETTDKTSDKQSPIGIWAINRPEWGLTDIACVSYGFYSVSLYDTLGDGTYVINHSELEVVVCSSDHIGHLLETKSKCPVLKVIISMDPLTEYNNGGALAAWAKEKGVLLYDFGYVESLGQQQQPRRPHIPPQPTDLAFILYTSGTTGQPKGAMLTHANVLATLTTASTVYNYRFGQETMLSYLPSPHIFGRALDWTIWAYGGQVGYFSGSVDTLLQDIQILKPTVFGSVPRLLNRIYSKLTQATVNAPGTTGALFRQAYKTKLSALRQHKGVTHPLWDRLLFNKVKQVLGGEIRVVITGSAPIAGEVMEYLKLALCVDIKEVYGSTENGGCGTGHQDGEYRVGHVGAATVSSEIKLVDVPEMNYFATDPQPRGEICTRGPSTFLGYYKDEEKTRETLIDGWLYTGDIGMMDCNNNLVIIDRKKNIFKLAQGEYIAPEKIENILMNDSLVLQAFVYGDSLQSKLVAIIVPDPELLVPLGRKLGVCDGKDLSMDALHDLCRNPIISKYLLNHLTQVTKRGGLKGFEQPKAIHLEAEPFSIESGILTPTMKLKRPQAKELYEGHIQAMYQHLENETPKAML</sequence>
<dbReference type="GO" id="GO:0005524">
    <property type="term" value="F:ATP binding"/>
    <property type="evidence" value="ECO:0007669"/>
    <property type="project" value="UniProtKB-KW"/>
</dbReference>
<keyword evidence="2" id="KW-0067">ATP-binding</keyword>
<dbReference type="Pfam" id="PF00501">
    <property type="entry name" value="AMP-binding"/>
    <property type="match status" value="1"/>
</dbReference>
<dbReference type="STRING" id="90262.A0A1X2I736"/>
<evidence type="ECO:0000313" key="4">
    <source>
        <dbReference type="EMBL" id="ORZ10771.1"/>
    </source>
</evidence>
<dbReference type="SUPFAM" id="SSF56801">
    <property type="entry name" value="Acetyl-CoA synthetase-like"/>
    <property type="match status" value="1"/>
</dbReference>